<accession>A0ABR1XV94</accession>
<name>A0ABR1XV94_9PEZI</name>
<feature type="region of interest" description="Disordered" evidence="1">
    <location>
        <begin position="505"/>
        <end position="659"/>
    </location>
</feature>
<evidence type="ECO:0000313" key="3">
    <source>
        <dbReference type="Proteomes" id="UP001456524"/>
    </source>
</evidence>
<feature type="region of interest" description="Disordered" evidence="1">
    <location>
        <begin position="448"/>
        <end position="471"/>
    </location>
</feature>
<proteinExistence type="predicted"/>
<reference evidence="2 3" key="1">
    <citation type="journal article" date="2022" name="G3 (Bethesda)">
        <title>Enemy or ally: a genomic approach to elucidate the lifestyle of Phyllosticta citrichinaensis.</title>
        <authorList>
            <person name="Buijs V.A."/>
            <person name="Groenewald J.Z."/>
            <person name="Haridas S."/>
            <person name="LaButti K.M."/>
            <person name="Lipzen A."/>
            <person name="Martin F.M."/>
            <person name="Barry K."/>
            <person name="Grigoriev I.V."/>
            <person name="Crous P.W."/>
            <person name="Seidl M.F."/>
        </authorList>
    </citation>
    <scope>NUCLEOTIDE SEQUENCE [LARGE SCALE GENOMIC DNA]</scope>
    <source>
        <strain evidence="2 3">CBS 129764</strain>
    </source>
</reference>
<feature type="compositionally biased region" description="Basic and acidic residues" evidence="1">
    <location>
        <begin position="618"/>
        <end position="647"/>
    </location>
</feature>
<evidence type="ECO:0000256" key="1">
    <source>
        <dbReference type="SAM" id="MobiDB-lite"/>
    </source>
</evidence>
<dbReference type="EMBL" id="JBBWUH010000005">
    <property type="protein sequence ID" value="KAK8167095.1"/>
    <property type="molecule type" value="Genomic_DNA"/>
</dbReference>
<evidence type="ECO:0008006" key="4">
    <source>
        <dbReference type="Google" id="ProtNLM"/>
    </source>
</evidence>
<feature type="compositionally biased region" description="Basic and acidic residues" evidence="1">
    <location>
        <begin position="514"/>
        <end position="531"/>
    </location>
</feature>
<sequence length="659" mass="73570">MAPSEMASITSSQRLRAVKIEILNGTDQVFHPGDKVSGKIVLEPPNARVSSVTIELSGVCETKSPVWGFQFRGRYISPKSDTYLFRHEKQLVVNNNNCIEPFQMEFPECTSAEDVSRKINRLADGSLPLPPTFRVTKGNGADHAIGSIQYFVKALVISEQADGQGRSEHRDFVELQTGLKGSEPIPFLAPQATFKLHPVSRRCSDWRFGINSFKERLLRICPGNWFEPRLVIVPTVTLPPVFVTGGKHPFRLELESERSDVDLALMPVQNLENAKIVLESHTDVAGYKFAKGQRRIQDKQIVHERGVLFPIQQRTTEIMITIPESSTPDFVTYTLQHTHKLKFTATVRIGREPFPVQSYSPIRIVPRPEYEYQCPIHGLTYSMEPSMMTTPNVGVRSPSIVSICPICRHDDAERAARAIMAPIQEDLSPSDIHSVNTADDFEAVDQSFVSPELQPRQESTATKQDERPNENHDLLDTTAAEKDRPHVNRSDSAYVSAFDMEKSKSMSSLDLDEEAKAAEEKISAEQEHSHEDESESPDQPPLAPGDKAAVKKISLDEKRPSEEKLDSLESLHLTPGEKAAGKKITLEEKKPSEEEPESPVPMLLAPGGKEIRLAPGGKEIRLAPEEKPAEKKVSLDEKRPSEDKLEMLDEMQISPSMPA</sequence>
<gene>
    <name evidence="2" type="ORF">IWX90DRAFT_234031</name>
</gene>
<comment type="caution">
    <text evidence="2">The sequence shown here is derived from an EMBL/GenBank/DDBJ whole genome shotgun (WGS) entry which is preliminary data.</text>
</comment>
<protein>
    <recommendedName>
        <fullName evidence="4">Arrestin C-terminal-like domain-containing protein</fullName>
    </recommendedName>
</protein>
<dbReference type="Proteomes" id="UP001456524">
    <property type="component" value="Unassembled WGS sequence"/>
</dbReference>
<feature type="compositionally biased region" description="Basic and acidic residues" evidence="1">
    <location>
        <begin position="553"/>
        <end position="569"/>
    </location>
</feature>
<keyword evidence="3" id="KW-1185">Reference proteome</keyword>
<evidence type="ECO:0000313" key="2">
    <source>
        <dbReference type="EMBL" id="KAK8167095.1"/>
    </source>
</evidence>
<dbReference type="Gene3D" id="2.60.40.640">
    <property type="match status" value="1"/>
</dbReference>
<feature type="compositionally biased region" description="Basic and acidic residues" evidence="1">
    <location>
        <begin position="584"/>
        <end position="593"/>
    </location>
</feature>
<organism evidence="2 3">
    <name type="scientific">Phyllosticta citrichinensis</name>
    <dbReference type="NCBI Taxonomy" id="1130410"/>
    <lineage>
        <taxon>Eukaryota</taxon>
        <taxon>Fungi</taxon>
        <taxon>Dikarya</taxon>
        <taxon>Ascomycota</taxon>
        <taxon>Pezizomycotina</taxon>
        <taxon>Dothideomycetes</taxon>
        <taxon>Dothideomycetes incertae sedis</taxon>
        <taxon>Botryosphaeriales</taxon>
        <taxon>Phyllostictaceae</taxon>
        <taxon>Phyllosticta</taxon>
    </lineage>
</organism>
<dbReference type="InterPro" id="IPR014752">
    <property type="entry name" value="Arrestin-like_C"/>
</dbReference>